<evidence type="ECO:0000256" key="1">
    <source>
        <dbReference type="ARBA" id="ARBA00003788"/>
    </source>
</evidence>
<gene>
    <name evidence="4" type="primary">gcvPA</name>
    <name evidence="6" type="ORF">ENH14_02170</name>
</gene>
<evidence type="ECO:0000256" key="3">
    <source>
        <dbReference type="ARBA" id="ARBA00049026"/>
    </source>
</evidence>
<reference evidence="6" key="1">
    <citation type="journal article" date="2020" name="mSystems">
        <title>Genome- and Community-Level Interaction Insights into Carbon Utilization and Element Cycling Functions of Hydrothermarchaeota in Hydrothermal Sediment.</title>
        <authorList>
            <person name="Zhou Z."/>
            <person name="Liu Y."/>
            <person name="Xu W."/>
            <person name="Pan J."/>
            <person name="Luo Z.H."/>
            <person name="Li M."/>
        </authorList>
    </citation>
    <scope>NUCLEOTIDE SEQUENCE [LARGE SCALE GENOMIC DNA]</scope>
    <source>
        <strain evidence="6">HyVt-28</strain>
    </source>
</reference>
<comment type="caution">
    <text evidence="6">The sequence shown here is derived from an EMBL/GenBank/DDBJ whole genome shotgun (WGS) entry which is preliminary data.</text>
</comment>
<organism evidence="6">
    <name type="scientific">candidate division WOR-3 bacterium</name>
    <dbReference type="NCBI Taxonomy" id="2052148"/>
    <lineage>
        <taxon>Bacteria</taxon>
        <taxon>Bacteria division WOR-3</taxon>
    </lineage>
</organism>
<feature type="domain" description="Glycine cleavage system P-protein N-terminal" evidence="5">
    <location>
        <begin position="4"/>
        <end position="439"/>
    </location>
</feature>
<dbReference type="Gene3D" id="3.40.640.10">
    <property type="entry name" value="Type I PLP-dependent aspartate aminotransferase-like (Major domain)"/>
    <property type="match status" value="1"/>
</dbReference>
<evidence type="ECO:0000259" key="5">
    <source>
        <dbReference type="Pfam" id="PF02347"/>
    </source>
</evidence>
<dbReference type="GO" id="GO:0019464">
    <property type="term" value="P:glycine decarboxylation via glycine cleavage system"/>
    <property type="evidence" value="ECO:0007669"/>
    <property type="project" value="UniProtKB-UniRule"/>
</dbReference>
<dbReference type="GO" id="GO:0004375">
    <property type="term" value="F:glycine dehydrogenase (decarboxylating) activity"/>
    <property type="evidence" value="ECO:0007669"/>
    <property type="project" value="UniProtKB-EC"/>
</dbReference>
<comment type="catalytic activity">
    <reaction evidence="3 4">
        <text>N(6)-[(R)-lipoyl]-L-lysyl-[glycine-cleavage complex H protein] + glycine + H(+) = N(6)-[(R)-S(8)-aminomethyldihydrolipoyl]-L-lysyl-[glycine-cleavage complex H protein] + CO2</text>
        <dbReference type="Rhea" id="RHEA:24304"/>
        <dbReference type="Rhea" id="RHEA-COMP:10494"/>
        <dbReference type="Rhea" id="RHEA-COMP:10495"/>
        <dbReference type="ChEBI" id="CHEBI:15378"/>
        <dbReference type="ChEBI" id="CHEBI:16526"/>
        <dbReference type="ChEBI" id="CHEBI:57305"/>
        <dbReference type="ChEBI" id="CHEBI:83099"/>
        <dbReference type="ChEBI" id="CHEBI:83143"/>
        <dbReference type="EC" id="1.4.4.2"/>
    </reaction>
</comment>
<comment type="similarity">
    <text evidence="4">Belongs to the GcvP family. N-terminal subunit subfamily.</text>
</comment>
<dbReference type="CDD" id="cd00613">
    <property type="entry name" value="GDC-P"/>
    <property type="match status" value="1"/>
</dbReference>
<dbReference type="PIRSF" id="PIRSF006815">
    <property type="entry name" value="GcvPA"/>
    <property type="match status" value="1"/>
</dbReference>
<dbReference type="PANTHER" id="PTHR42806">
    <property type="entry name" value="GLYCINE CLEAVAGE SYSTEM P-PROTEIN"/>
    <property type="match status" value="1"/>
</dbReference>
<dbReference type="Proteomes" id="UP000886381">
    <property type="component" value="Unassembled WGS sequence"/>
</dbReference>
<dbReference type="InterPro" id="IPR015421">
    <property type="entry name" value="PyrdxlP-dep_Trfase_major"/>
</dbReference>
<dbReference type="PANTHER" id="PTHR42806:SF1">
    <property type="entry name" value="GLYCINE DEHYDROGENASE (DECARBOXYLATING)"/>
    <property type="match status" value="1"/>
</dbReference>
<proteinExistence type="inferred from homology"/>
<name>A0A7V0LUX6_UNCW3</name>
<dbReference type="InterPro" id="IPR020581">
    <property type="entry name" value="GDC_P"/>
</dbReference>
<dbReference type="AlphaFoldDB" id="A0A7V0LUX6"/>
<dbReference type="HAMAP" id="MF_00712">
    <property type="entry name" value="GcvPA"/>
    <property type="match status" value="1"/>
</dbReference>
<dbReference type="Gene3D" id="3.90.1150.10">
    <property type="entry name" value="Aspartate Aminotransferase, domain 1"/>
    <property type="match status" value="1"/>
</dbReference>
<dbReference type="SUPFAM" id="SSF53383">
    <property type="entry name" value="PLP-dependent transferases"/>
    <property type="match status" value="1"/>
</dbReference>
<dbReference type="InterPro" id="IPR015422">
    <property type="entry name" value="PyrdxlP-dep_Trfase_small"/>
</dbReference>
<evidence type="ECO:0000256" key="4">
    <source>
        <dbReference type="HAMAP-Rule" id="MF_00712"/>
    </source>
</evidence>
<dbReference type="EMBL" id="DRDR01000092">
    <property type="protein sequence ID" value="HDL60241.1"/>
    <property type="molecule type" value="Genomic_DNA"/>
</dbReference>
<comment type="function">
    <text evidence="1 4">The glycine cleavage system catalyzes the degradation of glycine. The P protein binds the alpha-amino group of glycine through its pyridoxal phosphate cofactor; CO(2) is released and the remaining methylamine moiety is then transferred to the lipoamide cofactor of the H protein.</text>
</comment>
<dbReference type="InterPro" id="IPR015424">
    <property type="entry name" value="PyrdxlP-dep_Trfase"/>
</dbReference>
<dbReference type="Pfam" id="PF02347">
    <property type="entry name" value="GDC-P"/>
    <property type="match status" value="1"/>
</dbReference>
<evidence type="ECO:0000256" key="2">
    <source>
        <dbReference type="ARBA" id="ARBA00023002"/>
    </source>
</evidence>
<sequence length="449" mass="50039">MHPFLPNTDRDREEMLKTIGVSSYRELLKDIPEELIFKGELNLPESLSEQEVFELLRDISEENNAGLKIFAGAGAYDHYIPKAVIFLASRSEFYTAYTPYQAEVSQGTLQAIFEYQTAISELTGMDVTNASMYDGASAMAEAALMAIRIKKTKNKILYASSINPFYVQVLKTYISRAGIELQEIKVNENDGRVDINDLKSKITEDVGALIFQHPNFYGILEDPLLLREVTENTGILLIVVYNPISLGIIAPPGQYNADIAVAEGQPLGLPLSFGGPYLGLFSAKKEYIREMPGRIIGETMDVEGKRGFVMTLQTREQHIRRERATSNICSNQNLCALQALIYLSLLGKKGIKEVALQCAYKAHYLYSRLIEIDGIQSVFNAPFFNEFVVELPLPAATLVEQMLEKGFLAGVDAGQFGLNENWLLVAVTEKPNAYTLDSYIDAIKNILTK</sequence>
<dbReference type="EC" id="1.4.4.2" evidence="4"/>
<comment type="subunit">
    <text evidence="4">The glycine cleavage system is composed of four proteins: P, T, L and H. In this organism, the P 'protein' is a heterodimer of two subunits.</text>
</comment>
<dbReference type="NCBIfam" id="NF001696">
    <property type="entry name" value="PRK00451.1"/>
    <property type="match status" value="1"/>
</dbReference>
<dbReference type="InterPro" id="IPR023010">
    <property type="entry name" value="GcvPA"/>
</dbReference>
<dbReference type="InterPro" id="IPR049315">
    <property type="entry name" value="GDC-P_N"/>
</dbReference>
<keyword evidence="2 4" id="KW-0560">Oxidoreductase</keyword>
<protein>
    <recommendedName>
        <fullName evidence="4">Probable glycine dehydrogenase (decarboxylating) subunit 1</fullName>
        <ecNumber evidence="4">1.4.4.2</ecNumber>
    </recommendedName>
    <alternativeName>
        <fullName evidence="4">Glycine cleavage system P-protein subunit 1</fullName>
    </alternativeName>
    <alternativeName>
        <fullName evidence="4">Glycine decarboxylase subunit 1</fullName>
    </alternativeName>
    <alternativeName>
        <fullName evidence="4">Glycine dehydrogenase (aminomethyl-transferring) subunit 1</fullName>
    </alternativeName>
</protein>
<evidence type="ECO:0000313" key="6">
    <source>
        <dbReference type="EMBL" id="HDL60241.1"/>
    </source>
</evidence>
<accession>A0A7V0LUX6</accession>
<dbReference type="GO" id="GO:0009116">
    <property type="term" value="P:nucleoside metabolic process"/>
    <property type="evidence" value="ECO:0007669"/>
    <property type="project" value="InterPro"/>
</dbReference>